<evidence type="ECO:0000313" key="3">
    <source>
        <dbReference type="Proteomes" id="UP000824782"/>
    </source>
</evidence>
<dbReference type="PANTHER" id="PTHR33066">
    <property type="entry name" value="INTEGRASE_SAM-LIKE_N DOMAIN-CONTAINING PROTEIN"/>
    <property type="match status" value="1"/>
</dbReference>
<feature type="region of interest" description="Disordered" evidence="1">
    <location>
        <begin position="186"/>
        <end position="250"/>
    </location>
</feature>
<gene>
    <name evidence="2" type="ORF">GDO81_026129</name>
</gene>
<feature type="compositionally biased region" description="Polar residues" evidence="1">
    <location>
        <begin position="90"/>
        <end position="104"/>
    </location>
</feature>
<organism evidence="2 3">
    <name type="scientific">Engystomops pustulosus</name>
    <name type="common">Tungara frog</name>
    <name type="synonym">Physalaemus pustulosus</name>
    <dbReference type="NCBI Taxonomy" id="76066"/>
    <lineage>
        <taxon>Eukaryota</taxon>
        <taxon>Metazoa</taxon>
        <taxon>Chordata</taxon>
        <taxon>Craniata</taxon>
        <taxon>Vertebrata</taxon>
        <taxon>Euteleostomi</taxon>
        <taxon>Amphibia</taxon>
        <taxon>Batrachia</taxon>
        <taxon>Anura</taxon>
        <taxon>Neobatrachia</taxon>
        <taxon>Hyloidea</taxon>
        <taxon>Leptodactylidae</taxon>
        <taxon>Leiuperinae</taxon>
        <taxon>Engystomops</taxon>
    </lineage>
</organism>
<sequence>MVTDAISSGWEAQVKDLLFQGSWNEESRRRSSNHRELEAILQAIRQALPVIRGTDLKIASDNVTAFVNRQGGTRSGVLNEPLKSDLRASRGQSEINIGSTHKGQGQSGGRLPEPSSLTTGGMVPESESVLQDNQTLGSTRGRFIRHKKEQTGQAFLLPRPERSTVESGCFLNKVELQPLLCISTSVCPPESSKEDKARSGQSHSQKSMVLNTEGTIDIRPLDPPRESRSPLPGPSIPPADCEPPSDGLEFKRRILREKGLSD</sequence>
<dbReference type="Proteomes" id="UP000824782">
    <property type="component" value="Unassembled WGS sequence"/>
</dbReference>
<keyword evidence="3" id="KW-1185">Reference proteome</keyword>
<protein>
    <submittedName>
        <fullName evidence="2">Uncharacterized protein</fullName>
    </submittedName>
</protein>
<feature type="compositionally biased region" description="Polar residues" evidence="1">
    <location>
        <begin position="199"/>
        <end position="214"/>
    </location>
</feature>
<dbReference type="PANTHER" id="PTHR33066:SF2">
    <property type="entry name" value="FILAGGRIN-2-LIKE"/>
    <property type="match status" value="1"/>
</dbReference>
<evidence type="ECO:0000256" key="1">
    <source>
        <dbReference type="SAM" id="MobiDB-lite"/>
    </source>
</evidence>
<evidence type="ECO:0000313" key="2">
    <source>
        <dbReference type="EMBL" id="KAG8550415.1"/>
    </source>
</evidence>
<dbReference type="CDD" id="cd09275">
    <property type="entry name" value="RNase_HI_RT_DIRS1"/>
    <property type="match status" value="1"/>
</dbReference>
<comment type="caution">
    <text evidence="2">The sequence shown here is derived from an EMBL/GenBank/DDBJ whole genome shotgun (WGS) entry which is preliminary data.</text>
</comment>
<reference evidence="2" key="1">
    <citation type="thesis" date="2020" institute="ProQuest LLC" country="789 East Eisenhower Parkway, Ann Arbor, MI, USA">
        <title>Comparative Genomics and Chromosome Evolution.</title>
        <authorList>
            <person name="Mudd A.B."/>
        </authorList>
    </citation>
    <scope>NUCLEOTIDE SEQUENCE</scope>
    <source>
        <strain evidence="2">237g6f4</strain>
        <tissue evidence="2">Blood</tissue>
    </source>
</reference>
<feature type="compositionally biased region" description="Basic and acidic residues" evidence="1">
    <location>
        <begin position="219"/>
        <end position="228"/>
    </location>
</feature>
<name>A0AAV6ZSW5_ENGPU</name>
<dbReference type="EMBL" id="WNYA01000057">
    <property type="protein sequence ID" value="KAG8550415.1"/>
    <property type="molecule type" value="Genomic_DNA"/>
</dbReference>
<feature type="compositionally biased region" description="Pro residues" evidence="1">
    <location>
        <begin position="231"/>
        <end position="241"/>
    </location>
</feature>
<feature type="region of interest" description="Disordered" evidence="1">
    <location>
        <begin position="77"/>
        <end position="123"/>
    </location>
</feature>
<accession>A0AAV6ZSW5</accession>
<proteinExistence type="predicted"/>
<dbReference type="AlphaFoldDB" id="A0AAV6ZSW5"/>